<keyword evidence="2" id="KW-0812">Transmembrane</keyword>
<organism evidence="3 4">
    <name type="scientific">Acidicapsa dinghuensis</name>
    <dbReference type="NCBI Taxonomy" id="2218256"/>
    <lineage>
        <taxon>Bacteria</taxon>
        <taxon>Pseudomonadati</taxon>
        <taxon>Acidobacteriota</taxon>
        <taxon>Terriglobia</taxon>
        <taxon>Terriglobales</taxon>
        <taxon>Acidobacteriaceae</taxon>
        <taxon>Acidicapsa</taxon>
    </lineage>
</organism>
<protein>
    <submittedName>
        <fullName evidence="3">Uncharacterized protein</fullName>
    </submittedName>
</protein>
<gene>
    <name evidence="3" type="ORF">ACFPT7_11635</name>
</gene>
<reference evidence="4" key="1">
    <citation type="journal article" date="2019" name="Int. J. Syst. Evol. Microbiol.">
        <title>The Global Catalogue of Microorganisms (GCM) 10K type strain sequencing project: providing services to taxonomists for standard genome sequencing and annotation.</title>
        <authorList>
            <consortium name="The Broad Institute Genomics Platform"/>
            <consortium name="The Broad Institute Genome Sequencing Center for Infectious Disease"/>
            <person name="Wu L."/>
            <person name="Ma J."/>
        </authorList>
    </citation>
    <scope>NUCLEOTIDE SEQUENCE [LARGE SCALE GENOMIC DNA]</scope>
    <source>
        <strain evidence="4">JCM 4087</strain>
    </source>
</reference>
<keyword evidence="2" id="KW-0472">Membrane</keyword>
<feature type="region of interest" description="Disordered" evidence="1">
    <location>
        <begin position="180"/>
        <end position="200"/>
    </location>
</feature>
<accession>A0ABW1EF76</accession>
<keyword evidence="4" id="KW-1185">Reference proteome</keyword>
<evidence type="ECO:0000313" key="3">
    <source>
        <dbReference type="EMBL" id="MFC5862946.1"/>
    </source>
</evidence>
<dbReference type="EMBL" id="JBHSPH010000003">
    <property type="protein sequence ID" value="MFC5862946.1"/>
    <property type="molecule type" value="Genomic_DNA"/>
</dbReference>
<evidence type="ECO:0000256" key="2">
    <source>
        <dbReference type="SAM" id="Phobius"/>
    </source>
</evidence>
<dbReference type="Proteomes" id="UP001596091">
    <property type="component" value="Unassembled WGS sequence"/>
</dbReference>
<feature type="transmembrane region" description="Helical" evidence="2">
    <location>
        <begin position="6"/>
        <end position="26"/>
    </location>
</feature>
<comment type="caution">
    <text evidence="3">The sequence shown here is derived from an EMBL/GenBank/DDBJ whole genome shotgun (WGS) entry which is preliminary data.</text>
</comment>
<proteinExistence type="predicted"/>
<evidence type="ECO:0000256" key="1">
    <source>
        <dbReference type="SAM" id="MobiDB-lite"/>
    </source>
</evidence>
<feature type="compositionally biased region" description="Basic and acidic residues" evidence="1">
    <location>
        <begin position="180"/>
        <end position="192"/>
    </location>
</feature>
<sequence>MLDYRAWIAAALLLLAGAGAYVYWLYRPKATYTARSLTAPHSNTKSLHVDGCQEDFITSPGELIEPLTIPGAPLDQFTKAYGDPAEHAKDGTSTWKQEAFVLTSTPSPAEAINISVNGRHVVETLDGVELGLDSFGRIFSKMQDKKVEIHERLLKDDKNWTIIVTLYSACGHKFRSEYTRSLPRDPETDREITQLPPSPGLDPNVLRSDVFMNKVAYDYTMVPSNSSNESKEGQPSEHD</sequence>
<dbReference type="RefSeq" id="WP_263339124.1">
    <property type="nucleotide sequence ID" value="NZ_JAGSYH010000005.1"/>
</dbReference>
<keyword evidence="2" id="KW-1133">Transmembrane helix</keyword>
<name>A0ABW1EF76_9BACT</name>
<evidence type="ECO:0000313" key="4">
    <source>
        <dbReference type="Proteomes" id="UP001596091"/>
    </source>
</evidence>